<sequence>MAGEHTFKTGLVFLHNRYTTSRCIYLFPTLLCCSLRLAKRLTATGASDGVAESTALLIFILCKEKVSRAIKYSGFGNFAGFLARHGLMGGSQPPTEPYSSSSSDSETETYQQLRDDVNPVTGRFEPYKPSPMEGMSQEQKEYEAMKLVDKIDKLQRYGIARTAPLHFAFL</sequence>
<proteinExistence type="inferred from homology"/>
<dbReference type="Proteomes" id="UP000281553">
    <property type="component" value="Unassembled WGS sequence"/>
</dbReference>
<comment type="similarity">
    <text evidence="2">Belongs to the synembryn family.</text>
</comment>
<dbReference type="InterPro" id="IPR019318">
    <property type="entry name" value="Gua_nucleotide_exch_fac_Ric8"/>
</dbReference>
<accession>A0A3P7LTD3</accession>
<keyword evidence="8" id="KW-1185">Reference proteome</keyword>
<dbReference type="AlphaFoldDB" id="A0A3P7LTD3"/>
<dbReference type="Pfam" id="PF10165">
    <property type="entry name" value="Ric8"/>
    <property type="match status" value="1"/>
</dbReference>
<evidence type="ECO:0000256" key="2">
    <source>
        <dbReference type="ARBA" id="ARBA00009049"/>
    </source>
</evidence>
<reference evidence="7 8" key="1">
    <citation type="submission" date="2018-11" db="EMBL/GenBank/DDBJ databases">
        <authorList>
            <consortium name="Pathogen Informatics"/>
        </authorList>
    </citation>
    <scope>NUCLEOTIDE SEQUENCE [LARGE SCALE GENOMIC DNA]</scope>
</reference>
<keyword evidence="5" id="KW-0143">Chaperone</keyword>
<gene>
    <name evidence="7" type="ORF">DILT_LOCUS10054</name>
</gene>
<dbReference type="GO" id="GO:0007186">
    <property type="term" value="P:G protein-coupled receptor signaling pathway"/>
    <property type="evidence" value="ECO:0007669"/>
    <property type="project" value="TreeGrafter"/>
</dbReference>
<dbReference type="PANTHER" id="PTHR12425:SF5">
    <property type="entry name" value="SYNEMBRYN"/>
    <property type="match status" value="1"/>
</dbReference>
<comment type="subcellular location">
    <subcellularLocation>
        <location evidence="1">Cytoplasm</location>
        <location evidence="1">Cell cortex</location>
    </subcellularLocation>
</comment>
<dbReference type="PANTHER" id="PTHR12425">
    <property type="entry name" value="SYNEMBRYN"/>
    <property type="match status" value="1"/>
</dbReference>
<dbReference type="EMBL" id="UYRU01058630">
    <property type="protein sequence ID" value="VDN14223.1"/>
    <property type="molecule type" value="Genomic_DNA"/>
</dbReference>
<evidence type="ECO:0000256" key="3">
    <source>
        <dbReference type="ARBA" id="ARBA00022490"/>
    </source>
</evidence>
<evidence type="ECO:0000256" key="6">
    <source>
        <dbReference type="SAM" id="MobiDB-lite"/>
    </source>
</evidence>
<protein>
    <submittedName>
        <fullName evidence="7">Uncharacterized protein</fullName>
    </submittedName>
</protein>
<name>A0A3P7LTD3_DIBLA</name>
<dbReference type="GO" id="GO:0001965">
    <property type="term" value="F:G-protein alpha-subunit binding"/>
    <property type="evidence" value="ECO:0007669"/>
    <property type="project" value="TreeGrafter"/>
</dbReference>
<evidence type="ECO:0000313" key="7">
    <source>
        <dbReference type="EMBL" id="VDN14223.1"/>
    </source>
</evidence>
<dbReference type="GO" id="GO:0005938">
    <property type="term" value="C:cell cortex"/>
    <property type="evidence" value="ECO:0007669"/>
    <property type="project" value="UniProtKB-SubCell"/>
</dbReference>
<evidence type="ECO:0000256" key="4">
    <source>
        <dbReference type="ARBA" id="ARBA00022658"/>
    </source>
</evidence>
<evidence type="ECO:0000313" key="8">
    <source>
        <dbReference type="Proteomes" id="UP000281553"/>
    </source>
</evidence>
<keyword evidence="3" id="KW-0963">Cytoplasm</keyword>
<dbReference type="OrthoDB" id="5585685at2759"/>
<feature type="region of interest" description="Disordered" evidence="6">
    <location>
        <begin position="91"/>
        <end position="111"/>
    </location>
</feature>
<dbReference type="PRINTS" id="PR01802">
    <property type="entry name" value="SYNEMBRYN"/>
</dbReference>
<dbReference type="InterPro" id="IPR008376">
    <property type="entry name" value="Chaperone_Ric-8_A/B"/>
</dbReference>
<keyword evidence="4" id="KW-0344">Guanine-nucleotide releasing factor</keyword>
<organism evidence="7 8">
    <name type="scientific">Dibothriocephalus latus</name>
    <name type="common">Fish tapeworm</name>
    <name type="synonym">Diphyllobothrium latum</name>
    <dbReference type="NCBI Taxonomy" id="60516"/>
    <lineage>
        <taxon>Eukaryota</taxon>
        <taxon>Metazoa</taxon>
        <taxon>Spiralia</taxon>
        <taxon>Lophotrochozoa</taxon>
        <taxon>Platyhelminthes</taxon>
        <taxon>Cestoda</taxon>
        <taxon>Eucestoda</taxon>
        <taxon>Diphyllobothriidea</taxon>
        <taxon>Diphyllobothriidae</taxon>
        <taxon>Dibothriocephalus</taxon>
    </lineage>
</organism>
<dbReference type="GO" id="GO:0005085">
    <property type="term" value="F:guanyl-nucleotide exchange factor activity"/>
    <property type="evidence" value="ECO:0007669"/>
    <property type="project" value="UniProtKB-KW"/>
</dbReference>
<evidence type="ECO:0000256" key="5">
    <source>
        <dbReference type="ARBA" id="ARBA00023186"/>
    </source>
</evidence>
<evidence type="ECO:0000256" key="1">
    <source>
        <dbReference type="ARBA" id="ARBA00004544"/>
    </source>
</evidence>